<dbReference type="EMBL" id="MU275850">
    <property type="protein sequence ID" value="KAI0051699.1"/>
    <property type="molecule type" value="Genomic_DNA"/>
</dbReference>
<sequence>MNVALVKTLTATSSSTTTDASTRLVVMSEDHWERVLWKQQSFPDNYVPPSFLSSLTKNPNFRPYTYWPLMLGACAITQHLSTIFIFLSVFVRLLDCTFDPRLLVFISAAMFVAGYALWELLECTQGGWLASSDRRAKAVKASILVFLALMALAPVLRTLTAATSSDSIWALSACLLILNAALADYSSAARGVGARERLTSVLSINAAISAAVVLASRLQDDLSVFALVLFAVQLFALFPLLRYRLQDAPSSIQLGSTLTLAAFSVVIAAPLSATVASLFATALGSTTFLAPAVLLWAQQYKNEIRGPWDAATPRVHS</sequence>
<protein>
    <submittedName>
        <fullName evidence="1">Phosphatidylinositol N-acetylglucosaminyltransferase</fullName>
    </submittedName>
</protein>
<organism evidence="1 2">
    <name type="scientific">Auriscalpium vulgare</name>
    <dbReference type="NCBI Taxonomy" id="40419"/>
    <lineage>
        <taxon>Eukaryota</taxon>
        <taxon>Fungi</taxon>
        <taxon>Dikarya</taxon>
        <taxon>Basidiomycota</taxon>
        <taxon>Agaricomycotina</taxon>
        <taxon>Agaricomycetes</taxon>
        <taxon>Russulales</taxon>
        <taxon>Auriscalpiaceae</taxon>
        <taxon>Auriscalpium</taxon>
    </lineage>
</organism>
<proteinExistence type="predicted"/>
<comment type="caution">
    <text evidence="1">The sequence shown here is derived from an EMBL/GenBank/DDBJ whole genome shotgun (WGS) entry which is preliminary data.</text>
</comment>
<keyword evidence="2" id="KW-1185">Reference proteome</keyword>
<evidence type="ECO:0000313" key="1">
    <source>
        <dbReference type="EMBL" id="KAI0051699.1"/>
    </source>
</evidence>
<accession>A0ACB8S566</accession>
<dbReference type="Proteomes" id="UP000814033">
    <property type="component" value="Unassembled WGS sequence"/>
</dbReference>
<keyword evidence="1" id="KW-0808">Transferase</keyword>
<evidence type="ECO:0000313" key="2">
    <source>
        <dbReference type="Proteomes" id="UP000814033"/>
    </source>
</evidence>
<gene>
    <name evidence="1" type="ORF">FA95DRAFT_196454</name>
</gene>
<name>A0ACB8S566_9AGAM</name>
<reference evidence="1" key="1">
    <citation type="submission" date="2021-02" db="EMBL/GenBank/DDBJ databases">
        <authorList>
            <consortium name="DOE Joint Genome Institute"/>
            <person name="Ahrendt S."/>
            <person name="Looney B.P."/>
            <person name="Miyauchi S."/>
            <person name="Morin E."/>
            <person name="Drula E."/>
            <person name="Courty P.E."/>
            <person name="Chicoki N."/>
            <person name="Fauchery L."/>
            <person name="Kohler A."/>
            <person name="Kuo A."/>
            <person name="Labutti K."/>
            <person name="Pangilinan J."/>
            <person name="Lipzen A."/>
            <person name="Riley R."/>
            <person name="Andreopoulos W."/>
            <person name="He G."/>
            <person name="Johnson J."/>
            <person name="Barry K.W."/>
            <person name="Grigoriev I.V."/>
            <person name="Nagy L."/>
            <person name="Hibbett D."/>
            <person name="Henrissat B."/>
            <person name="Matheny P.B."/>
            <person name="Labbe J."/>
            <person name="Martin F."/>
        </authorList>
    </citation>
    <scope>NUCLEOTIDE SEQUENCE</scope>
    <source>
        <strain evidence="1">FP105234-sp</strain>
    </source>
</reference>
<reference evidence="1" key="2">
    <citation type="journal article" date="2022" name="New Phytol.">
        <title>Evolutionary transition to the ectomycorrhizal habit in the genomes of a hyperdiverse lineage of mushroom-forming fungi.</title>
        <authorList>
            <person name="Looney B."/>
            <person name="Miyauchi S."/>
            <person name="Morin E."/>
            <person name="Drula E."/>
            <person name="Courty P.E."/>
            <person name="Kohler A."/>
            <person name="Kuo A."/>
            <person name="LaButti K."/>
            <person name="Pangilinan J."/>
            <person name="Lipzen A."/>
            <person name="Riley R."/>
            <person name="Andreopoulos W."/>
            <person name="He G."/>
            <person name="Johnson J."/>
            <person name="Nolan M."/>
            <person name="Tritt A."/>
            <person name="Barry K.W."/>
            <person name="Grigoriev I.V."/>
            <person name="Nagy L.G."/>
            <person name="Hibbett D."/>
            <person name="Henrissat B."/>
            <person name="Matheny P.B."/>
            <person name="Labbe J."/>
            <person name="Martin F.M."/>
        </authorList>
    </citation>
    <scope>NUCLEOTIDE SEQUENCE</scope>
    <source>
        <strain evidence="1">FP105234-sp</strain>
    </source>
</reference>
<keyword evidence="1" id="KW-0328">Glycosyltransferase</keyword>